<accession>A0A0H3ZXH9</accession>
<feature type="region of interest" description="Disordered" evidence="1">
    <location>
        <begin position="1"/>
        <end position="42"/>
    </location>
</feature>
<name>A0A0H3ZXH9_9VIBR</name>
<proteinExistence type="predicted"/>
<sequence length="42" mass="4414">MFGRYAYSHTAPSGINERNKSTSAAKGTALSAAPTPTHFDSN</sequence>
<reference evidence="2" key="1">
    <citation type="journal article" date="2015" name="MBio">
        <title>Eco-Evolutionary Dynamics of Episomes among Ecologically Cohesive Bacterial Populations.</title>
        <authorList>
            <person name="Xue H."/>
            <person name="Cordero O.X."/>
            <person name="Camas F.M."/>
            <person name="Trimble W."/>
            <person name="Meyer F."/>
            <person name="Guglielmini J."/>
            <person name="Rocha E.P."/>
            <person name="Polz M.F."/>
        </authorList>
    </citation>
    <scope>NUCLEOTIDE SEQUENCE</scope>
    <source>
        <strain evidence="2">FF_304</strain>
    </source>
</reference>
<evidence type="ECO:0000256" key="1">
    <source>
        <dbReference type="SAM" id="MobiDB-lite"/>
    </source>
</evidence>
<dbReference type="AlphaFoldDB" id="A0A0H3ZXH9"/>
<organism evidence="2">
    <name type="scientific">Vibrio sp. FF_304</name>
    <dbReference type="NCBI Taxonomy" id="1652833"/>
    <lineage>
        <taxon>Bacteria</taxon>
        <taxon>Pseudomonadati</taxon>
        <taxon>Pseudomonadota</taxon>
        <taxon>Gammaproteobacteria</taxon>
        <taxon>Vibrionales</taxon>
        <taxon>Vibrionaceae</taxon>
        <taxon>Vibrio</taxon>
    </lineage>
</organism>
<protein>
    <submittedName>
        <fullName evidence="2">Uncharacterized protein</fullName>
    </submittedName>
</protein>
<dbReference type="EMBL" id="KP795570">
    <property type="protein sequence ID" value="AKN38166.1"/>
    <property type="molecule type" value="Genomic_DNA"/>
</dbReference>
<evidence type="ECO:0000313" key="2">
    <source>
        <dbReference type="EMBL" id="AKN38166.1"/>
    </source>
</evidence>